<dbReference type="SUPFAM" id="SSF54236">
    <property type="entry name" value="Ubiquitin-like"/>
    <property type="match status" value="1"/>
</dbReference>
<feature type="domain" description="Ubiquitin-like" evidence="1">
    <location>
        <begin position="127"/>
        <end position="161"/>
    </location>
</feature>
<dbReference type="PROSITE" id="PS50053">
    <property type="entry name" value="UBIQUITIN_2"/>
    <property type="match status" value="1"/>
</dbReference>
<dbReference type="PANTHER" id="PTHR10677:SF3">
    <property type="entry name" value="FI07626P-RELATED"/>
    <property type="match status" value="1"/>
</dbReference>
<dbReference type="PANTHER" id="PTHR10677">
    <property type="entry name" value="UBIQUILIN"/>
    <property type="match status" value="1"/>
</dbReference>
<comment type="caution">
    <text evidence="2">The sequence shown here is derived from an EMBL/GenBank/DDBJ whole genome shotgun (WGS) entry which is preliminary data.</text>
</comment>
<dbReference type="InterPro" id="IPR015496">
    <property type="entry name" value="Ubiquilin"/>
</dbReference>
<dbReference type="Pfam" id="PF00240">
    <property type="entry name" value="ubiquitin"/>
    <property type="match status" value="1"/>
</dbReference>
<dbReference type="Gene3D" id="3.10.20.90">
    <property type="entry name" value="Phosphatidylinositol 3-kinase Catalytic Subunit, Chain A, domain 1"/>
    <property type="match status" value="1"/>
</dbReference>
<evidence type="ECO:0000259" key="1">
    <source>
        <dbReference type="PROSITE" id="PS50053"/>
    </source>
</evidence>
<organism evidence="2 3">
    <name type="scientific">Forsythia ovata</name>
    <dbReference type="NCBI Taxonomy" id="205694"/>
    <lineage>
        <taxon>Eukaryota</taxon>
        <taxon>Viridiplantae</taxon>
        <taxon>Streptophyta</taxon>
        <taxon>Embryophyta</taxon>
        <taxon>Tracheophyta</taxon>
        <taxon>Spermatophyta</taxon>
        <taxon>Magnoliopsida</taxon>
        <taxon>eudicotyledons</taxon>
        <taxon>Gunneridae</taxon>
        <taxon>Pentapetalae</taxon>
        <taxon>asterids</taxon>
        <taxon>lamiids</taxon>
        <taxon>Lamiales</taxon>
        <taxon>Oleaceae</taxon>
        <taxon>Forsythieae</taxon>
        <taxon>Forsythia</taxon>
    </lineage>
</organism>
<accession>A0ABD1NWZ7</accession>
<proteinExistence type="predicted"/>
<dbReference type="AlphaFoldDB" id="A0ABD1NWZ7"/>
<protein>
    <submittedName>
        <fullName evidence="2">Ubiquitin family protein isoform 3</fullName>
    </submittedName>
</protein>
<reference evidence="3" key="1">
    <citation type="submission" date="2024-07" db="EMBL/GenBank/DDBJ databases">
        <title>Two chromosome-level genome assemblies of Korean endemic species Abeliophyllum distichum and Forsythia ovata (Oleaceae).</title>
        <authorList>
            <person name="Jang H."/>
        </authorList>
    </citation>
    <scope>NUCLEOTIDE SEQUENCE [LARGE SCALE GENOMIC DNA]</scope>
</reference>
<dbReference type="InterPro" id="IPR029071">
    <property type="entry name" value="Ubiquitin-like_domsf"/>
</dbReference>
<dbReference type="Gene3D" id="1.25.40.10">
    <property type="entry name" value="Tetratricopeptide repeat domain"/>
    <property type="match status" value="3"/>
</dbReference>
<dbReference type="InterPro" id="IPR011990">
    <property type="entry name" value="TPR-like_helical_dom_sf"/>
</dbReference>
<name>A0ABD1NWZ7_9LAMI</name>
<dbReference type="SMART" id="SM00213">
    <property type="entry name" value="UBQ"/>
    <property type="match status" value="1"/>
</dbReference>
<evidence type="ECO:0000313" key="2">
    <source>
        <dbReference type="EMBL" id="KAL2455618.1"/>
    </source>
</evidence>
<dbReference type="InterPro" id="IPR000626">
    <property type="entry name" value="Ubiquitin-like_dom"/>
</dbReference>
<evidence type="ECO:0000313" key="3">
    <source>
        <dbReference type="Proteomes" id="UP001604277"/>
    </source>
</evidence>
<gene>
    <name evidence="2" type="ORF">Fot_57392</name>
</gene>
<dbReference type="Proteomes" id="UP001604277">
    <property type="component" value="Unassembled WGS sequence"/>
</dbReference>
<keyword evidence="3" id="KW-1185">Reference proteome</keyword>
<dbReference type="EMBL" id="JBFOLJ010000106">
    <property type="protein sequence ID" value="KAL2455618.1"/>
    <property type="molecule type" value="Genomic_DNA"/>
</dbReference>
<sequence>MARQSKKRKSPMQRATYEYLRGNILDVFPKYKKDAEDHLSKAVKKRKSPMQRATYEYLRGNILDVFPKYKKDAEDHLSKAVKKRKSPMQRATYEYLRGNILDVFPEYKKDAEDHLSKAALLAQICDVPSDQQCLIYKGRILKDDQTLVSYGLQADHTVHIVCGSAPAVS</sequence>